<gene>
    <name evidence="3" type="ORF">ACFO0G_17960</name>
</gene>
<accession>A0ABV8WPW9</accession>
<protein>
    <submittedName>
        <fullName evidence="3">Response regulator transcription factor</fullName>
    </submittedName>
</protein>
<dbReference type="RefSeq" id="WP_376979328.1">
    <property type="nucleotide sequence ID" value="NZ_JBHSDQ010000009.1"/>
</dbReference>
<reference evidence="4" key="1">
    <citation type="journal article" date="2019" name="Int. J. Syst. Evol. Microbiol.">
        <title>The Global Catalogue of Microorganisms (GCM) 10K type strain sequencing project: providing services to taxonomists for standard genome sequencing and annotation.</title>
        <authorList>
            <consortium name="The Broad Institute Genomics Platform"/>
            <consortium name="The Broad Institute Genome Sequencing Center for Infectious Disease"/>
            <person name="Wu L."/>
            <person name="Ma J."/>
        </authorList>
    </citation>
    <scope>NUCLEOTIDE SEQUENCE [LARGE SCALE GENOMIC DNA]</scope>
    <source>
        <strain evidence="4">PJ61</strain>
    </source>
</reference>
<feature type="domain" description="Response regulatory" evidence="2">
    <location>
        <begin position="20"/>
        <end position="90"/>
    </location>
</feature>
<dbReference type="Pfam" id="PF00072">
    <property type="entry name" value="Response_reg"/>
    <property type="match status" value="1"/>
</dbReference>
<sequence length="90" mass="9229">MNGNEMLAGHGLGAESLAQSVYVVCGEELVRRGLRGLLEDGGFSVSGESASVHQAIRRIPALRPDLVIIDDDLPDGSGAGLCRAIAAADA</sequence>
<comment type="caution">
    <text evidence="3">The sequence shown here is derived from an EMBL/GenBank/DDBJ whole genome shotgun (WGS) entry which is preliminary data.</text>
</comment>
<dbReference type="PROSITE" id="PS50110">
    <property type="entry name" value="RESPONSE_REGULATORY"/>
    <property type="match status" value="1"/>
</dbReference>
<dbReference type="InterPro" id="IPR001789">
    <property type="entry name" value="Sig_transdc_resp-reg_receiver"/>
</dbReference>
<dbReference type="InterPro" id="IPR011006">
    <property type="entry name" value="CheY-like_superfamily"/>
</dbReference>
<evidence type="ECO:0000313" key="4">
    <source>
        <dbReference type="Proteomes" id="UP001595778"/>
    </source>
</evidence>
<feature type="modified residue" description="4-aspartylphosphate" evidence="1">
    <location>
        <position position="70"/>
    </location>
</feature>
<dbReference type="Gene3D" id="3.40.50.2300">
    <property type="match status" value="1"/>
</dbReference>
<evidence type="ECO:0000313" key="3">
    <source>
        <dbReference type="EMBL" id="MFC4397985.1"/>
    </source>
</evidence>
<dbReference type="EMBL" id="JBHSDQ010000009">
    <property type="protein sequence ID" value="MFC4397985.1"/>
    <property type="molecule type" value="Genomic_DNA"/>
</dbReference>
<dbReference type="SUPFAM" id="SSF52172">
    <property type="entry name" value="CheY-like"/>
    <property type="match status" value="1"/>
</dbReference>
<organism evidence="3 4">
    <name type="scientific">Arthrobacter sedimenti</name>
    <dbReference type="NCBI Taxonomy" id="2694931"/>
    <lineage>
        <taxon>Bacteria</taxon>
        <taxon>Bacillati</taxon>
        <taxon>Actinomycetota</taxon>
        <taxon>Actinomycetes</taxon>
        <taxon>Micrococcales</taxon>
        <taxon>Micrococcaceae</taxon>
        <taxon>Arthrobacter</taxon>
    </lineage>
</organism>
<name>A0ABV8WPW9_9MICC</name>
<dbReference type="Proteomes" id="UP001595778">
    <property type="component" value="Unassembled WGS sequence"/>
</dbReference>
<evidence type="ECO:0000259" key="2">
    <source>
        <dbReference type="PROSITE" id="PS50110"/>
    </source>
</evidence>
<proteinExistence type="predicted"/>
<keyword evidence="4" id="KW-1185">Reference proteome</keyword>
<feature type="non-terminal residue" evidence="3">
    <location>
        <position position="90"/>
    </location>
</feature>
<evidence type="ECO:0000256" key="1">
    <source>
        <dbReference type="PROSITE-ProRule" id="PRU00169"/>
    </source>
</evidence>
<keyword evidence="1" id="KW-0597">Phosphoprotein</keyword>